<keyword evidence="9" id="KW-1267">Proteomics identification</keyword>
<sequence length="785" mass="87641">MDLPRPQAPCCRRPADLRPAPCCIDAPRPSDLRGCAPAAGALWKPSASYPRAAVPPASVRLHDISVRGEEDEQKEMLQQMTDGVRAMLGSIGDGAINISAYDTAWVALVKSLEGGNGPQFPSSLRWIVENQLPDGSWGDEEFFLVYDRMINTLACVIALESWEIHADMCEKGLSFIRENLWRLEHSGSDDWMVVSFEITFPQLLEMARDLGLDVPCDEPSLRAIYARRDAKLARIPKELLHASPTTLLLSIEGMPGLDWERLLKLQCSDGSFMSSPAPTAYALMQTGDTKCLEFLNGIVSKFSGGVPFTYPVDLFEHLWVVDRIERLGIGRHFTGEIKECLEYVHRYWGDEGLPATRDGPVSDVDDTAMGFRLLRLHGYDVSPSVFKHFEQDGAFYCYPGQSNKSVTAMYNLYRASQVAFPGEDELRRAEAYSREFLCRRRASGELKDKWVIPKDLPGEVAYALDVPWKASLPRIETRMYLEQYGGADDVWIGKVLYRMSLVNNELLLRTAQADFRSFQRQCKLEWHGLRKWASRRNLQAYGVTSNSTLRSYFLAAASIFEPDRATERLGWARTAVLAEAVSSCLRDGRCSRADGMLRELTSGIHLRNDDNPAASLVHALHELIGLLAFDNASYNSLLDAWKQWLAMWTAQGHEGSVALLLVRTVEICSGRRRSASATDDGQAHSLSEYSQLEQLTSSVCSKLAAAGTGDGDDLSPASVEDAADRHRVDLEMQTLARCVLRSRSSIDAVTRQTFLHVARSFYYVAHCSARTVDAHISKVLFEDVV</sequence>
<dbReference type="EnsemblPlants" id="Zm00001eb415420_T002">
    <property type="protein sequence ID" value="Zm00001eb415420_P002"/>
    <property type="gene ID" value="Zm00001eb415420"/>
</dbReference>
<dbReference type="GO" id="GO:0010333">
    <property type="term" value="F:terpene synthase activity"/>
    <property type="evidence" value="ECO:0000318"/>
    <property type="project" value="GO_Central"/>
</dbReference>
<dbReference type="SUPFAM" id="SSF48576">
    <property type="entry name" value="Terpenoid synthases"/>
    <property type="match status" value="1"/>
</dbReference>
<reference evidence="7" key="3">
    <citation type="submission" date="2019-07" db="EMBL/GenBank/DDBJ databases">
        <authorList>
            <person name="Seetharam A."/>
            <person name="Woodhouse M."/>
            <person name="Cannon E."/>
        </authorList>
    </citation>
    <scope>NUCLEOTIDE SEQUENCE [LARGE SCALE GENOMIC DNA]</scope>
    <source>
        <strain evidence="7">cv. B73</strain>
    </source>
</reference>
<dbReference type="InterPro" id="IPR008930">
    <property type="entry name" value="Terpenoid_cyclase/PrenylTrfase"/>
</dbReference>
<keyword evidence="4" id="KW-0413">Isomerase</keyword>
<dbReference type="GO" id="GO:0016853">
    <property type="term" value="F:isomerase activity"/>
    <property type="evidence" value="ECO:0007669"/>
    <property type="project" value="UniProtKB-KW"/>
</dbReference>
<evidence type="ECO:0000256" key="1">
    <source>
        <dbReference type="ARBA" id="ARBA00001946"/>
    </source>
</evidence>
<dbReference type="PANTHER" id="PTHR31739:SF46">
    <property type="entry name" value="COPALYL DIPHOSPHATE SYNTHASE3"/>
    <property type="match status" value="1"/>
</dbReference>
<reference evidence="7" key="4">
    <citation type="submission" date="2021-05" db="UniProtKB">
        <authorList>
            <consortium name="EnsemblPlants"/>
        </authorList>
    </citation>
    <scope>IDENTIFICATION</scope>
    <source>
        <strain evidence="7">cv. B73</strain>
    </source>
</reference>
<dbReference type="GO" id="GO:0000287">
    <property type="term" value="F:magnesium ion binding"/>
    <property type="evidence" value="ECO:0000318"/>
    <property type="project" value="GO_Central"/>
</dbReference>
<dbReference type="HOGENOM" id="CLU_003125_3_2_1"/>
<dbReference type="EMBL" id="CM000786">
    <property type="protein sequence ID" value="AQK41339.1"/>
    <property type="molecule type" value="Genomic_DNA"/>
</dbReference>
<dbReference type="Gene3D" id="1.50.10.160">
    <property type="match status" value="1"/>
</dbReference>
<dbReference type="PaxDb" id="4577-GRMZM2G068808_P02"/>
<dbReference type="SFLD" id="SFLDG01605">
    <property type="entry name" value="Terpene_Cyclase_Like_1_N-term"/>
    <property type="match status" value="1"/>
</dbReference>
<dbReference type="GO" id="GO:0009507">
    <property type="term" value="C:chloroplast"/>
    <property type="evidence" value="ECO:0000318"/>
    <property type="project" value="GO_Central"/>
</dbReference>
<dbReference type="ExpressionAtlas" id="K7THR6">
    <property type="expression patterns" value="baseline and differential"/>
</dbReference>
<name>K7THR6_MAIZE</name>
<dbReference type="FunFam" id="1.50.10.130:FF:000002">
    <property type="entry name" value="Ent-copalyl diphosphate synthase, chloroplastic"/>
    <property type="match status" value="1"/>
</dbReference>
<dbReference type="InterPro" id="IPR008949">
    <property type="entry name" value="Isoprenoid_synthase_dom_sf"/>
</dbReference>
<reference evidence="6" key="2">
    <citation type="submission" date="2015-12" db="EMBL/GenBank/DDBJ databases">
        <title>Update maize B73 reference genome by single molecule sequencing technologies.</title>
        <authorList>
            <consortium name="Maize Genome Sequencing Project"/>
            <person name="Ware D."/>
        </authorList>
    </citation>
    <scope>NUCLEOTIDE SEQUENCE</scope>
    <source>
        <tissue evidence="6">Seedling</tissue>
    </source>
</reference>
<keyword evidence="8" id="KW-1185">Reference proteome</keyword>
<dbReference type="FunFam" id="1.50.10.160:FF:000001">
    <property type="entry name" value="Ent-copalyl diphosphate synthase"/>
    <property type="match status" value="1"/>
</dbReference>
<dbReference type="Pfam" id="PF01397">
    <property type="entry name" value="Terpene_synth"/>
    <property type="match status" value="1"/>
</dbReference>
<dbReference type="eggNOG" id="ENOG502QQN6">
    <property type="taxonomic scope" value="Eukaryota"/>
</dbReference>
<dbReference type="SFLD" id="SFLDG01014">
    <property type="entry name" value="Terpene_Cyclase_Like_1_N-term"/>
    <property type="match status" value="1"/>
</dbReference>
<gene>
    <name evidence="7" type="primary">LOC103641248</name>
    <name evidence="6" type="ORF">ZEAMMB73_Zm00001d024512</name>
</gene>
<evidence type="ECO:0000256" key="2">
    <source>
        <dbReference type="ARBA" id="ARBA00022723"/>
    </source>
</evidence>
<dbReference type="InterPro" id="IPR036965">
    <property type="entry name" value="Terpene_synth_N_sf"/>
</dbReference>
<dbReference type="PANTHER" id="PTHR31739">
    <property type="entry name" value="ENT-COPALYL DIPHOSPHATE SYNTHASE, CHLOROPLASTIC"/>
    <property type="match status" value="1"/>
</dbReference>
<evidence type="ECO:0000259" key="5">
    <source>
        <dbReference type="Pfam" id="PF01397"/>
    </source>
</evidence>
<dbReference type="RefSeq" id="NP_001348098.1">
    <property type="nucleotide sequence ID" value="NM_001361169.1"/>
</dbReference>
<feature type="domain" description="Terpene synthase N-terminal" evidence="5">
    <location>
        <begin position="258"/>
        <end position="464"/>
    </location>
</feature>
<reference evidence="8" key="1">
    <citation type="journal article" date="2009" name="Science">
        <title>The B73 maize genome: complexity, diversity, and dynamics.</title>
        <authorList>
            <person name="Schnable P.S."/>
            <person name="Ware D."/>
            <person name="Fulton R.S."/>
            <person name="Stein J.C."/>
            <person name="Wei F."/>
            <person name="Pasternak S."/>
            <person name="Liang C."/>
            <person name="Zhang J."/>
            <person name="Fulton L."/>
            <person name="Graves T.A."/>
            <person name="Minx P."/>
            <person name="Reily A.D."/>
            <person name="Courtney L."/>
            <person name="Kruchowski S.S."/>
            <person name="Tomlinson C."/>
            <person name="Strong C."/>
            <person name="Delehaunty K."/>
            <person name="Fronick C."/>
            <person name="Courtney B."/>
            <person name="Rock S.M."/>
            <person name="Belter E."/>
            <person name="Du F."/>
            <person name="Kim K."/>
            <person name="Abbott R.M."/>
            <person name="Cotton M."/>
            <person name="Levy A."/>
            <person name="Marchetto P."/>
            <person name="Ochoa K."/>
            <person name="Jackson S.M."/>
            <person name="Gillam B."/>
            <person name="Chen W."/>
            <person name="Yan L."/>
            <person name="Higginbotham J."/>
            <person name="Cardenas M."/>
            <person name="Waligorski J."/>
            <person name="Applebaum E."/>
            <person name="Phelps L."/>
            <person name="Falcone J."/>
            <person name="Kanchi K."/>
            <person name="Thane T."/>
            <person name="Scimone A."/>
            <person name="Thane N."/>
            <person name="Henke J."/>
            <person name="Wang T."/>
            <person name="Ruppert J."/>
            <person name="Shah N."/>
            <person name="Rotter K."/>
            <person name="Hodges J."/>
            <person name="Ingenthron E."/>
            <person name="Cordes M."/>
            <person name="Kohlberg S."/>
            <person name="Sgro J."/>
            <person name="Delgado B."/>
            <person name="Mead K."/>
            <person name="Chinwalla A."/>
            <person name="Leonard S."/>
            <person name="Crouse K."/>
            <person name="Collura K."/>
            <person name="Kudrna D."/>
            <person name="Currie J."/>
            <person name="He R."/>
            <person name="Angelova A."/>
            <person name="Rajasekar S."/>
            <person name="Mueller T."/>
            <person name="Lomeli R."/>
            <person name="Scara G."/>
            <person name="Ko A."/>
            <person name="Delaney K."/>
            <person name="Wissotski M."/>
            <person name="Lopez G."/>
            <person name="Campos D."/>
            <person name="Braidotti M."/>
            <person name="Ashley E."/>
            <person name="Golser W."/>
            <person name="Kim H."/>
            <person name="Lee S."/>
            <person name="Lin J."/>
            <person name="Dujmic Z."/>
            <person name="Kim W."/>
            <person name="Talag J."/>
            <person name="Zuccolo A."/>
            <person name="Fan C."/>
            <person name="Sebastian A."/>
            <person name="Kramer M."/>
            <person name="Spiegel L."/>
            <person name="Nascimento L."/>
            <person name="Zutavern T."/>
            <person name="Miller B."/>
            <person name="Ambroise C."/>
            <person name="Muller S."/>
            <person name="Spooner W."/>
            <person name="Narechania A."/>
            <person name="Ren L."/>
            <person name="Wei S."/>
            <person name="Kumari S."/>
            <person name="Faga B."/>
            <person name="Levy M.J."/>
            <person name="McMahan L."/>
            <person name="Van Buren P."/>
            <person name="Vaughn M.W."/>
            <person name="Ying K."/>
            <person name="Yeh C.-T."/>
            <person name="Emrich S.J."/>
            <person name="Jia Y."/>
            <person name="Kalyanaraman A."/>
            <person name="Hsia A.-P."/>
            <person name="Barbazuk W.B."/>
            <person name="Baucom R.S."/>
            <person name="Brutnell T.P."/>
            <person name="Carpita N.C."/>
            <person name="Chaparro C."/>
            <person name="Chia J.-M."/>
            <person name="Deragon J.-M."/>
            <person name="Estill J.C."/>
            <person name="Fu Y."/>
            <person name="Jeddeloh J.A."/>
            <person name="Han Y."/>
            <person name="Lee H."/>
            <person name="Li P."/>
            <person name="Lisch D.R."/>
            <person name="Liu S."/>
            <person name="Liu Z."/>
            <person name="Nagel D.H."/>
            <person name="McCann M.C."/>
            <person name="SanMiguel P."/>
            <person name="Myers A.M."/>
            <person name="Nettleton D."/>
            <person name="Nguyen J."/>
            <person name="Penning B.W."/>
            <person name="Ponnala L."/>
            <person name="Schneider K.L."/>
            <person name="Schwartz D.C."/>
            <person name="Sharma A."/>
            <person name="Soderlund C."/>
            <person name="Springer N.M."/>
            <person name="Sun Q."/>
            <person name="Wang H."/>
            <person name="Waterman M."/>
            <person name="Westerman R."/>
            <person name="Wolfgruber T.K."/>
            <person name="Yang L."/>
            <person name="Yu Y."/>
            <person name="Zhang L."/>
            <person name="Zhou S."/>
            <person name="Zhu Q."/>
            <person name="Bennetzen J.L."/>
            <person name="Dawe R.K."/>
            <person name="Jiang J."/>
            <person name="Jiang N."/>
            <person name="Presting G.G."/>
            <person name="Wessler S.R."/>
            <person name="Aluru S."/>
            <person name="Martienssen R.A."/>
            <person name="Clifton S.W."/>
            <person name="McCombie W.R."/>
            <person name="Wing R.A."/>
            <person name="Wilson R.K."/>
        </authorList>
    </citation>
    <scope>NUCLEOTIDE SEQUENCE [LARGE SCALE GENOMIC DNA]</scope>
    <source>
        <strain evidence="8">cv. B73</strain>
    </source>
</reference>
<evidence type="ECO:0000256" key="4">
    <source>
        <dbReference type="ARBA" id="ARBA00023235"/>
    </source>
</evidence>
<dbReference type="Gene3D" id="1.10.600.10">
    <property type="entry name" value="Farnesyl Diphosphate Synthase"/>
    <property type="match status" value="1"/>
</dbReference>
<dbReference type="Gene3D" id="1.50.10.130">
    <property type="entry name" value="Terpene synthase, N-terminal domain"/>
    <property type="match status" value="1"/>
</dbReference>
<proteinExistence type="evidence at protein level"/>
<dbReference type="Gramene" id="Zm00001eb415420_T002">
    <property type="protein sequence ID" value="Zm00001eb415420_P002"/>
    <property type="gene ID" value="Zm00001eb415420"/>
</dbReference>
<evidence type="ECO:0000313" key="8">
    <source>
        <dbReference type="Proteomes" id="UP000007305"/>
    </source>
</evidence>
<dbReference type="SUPFAM" id="SSF48239">
    <property type="entry name" value="Terpenoid cyclases/Protein prenyltransferases"/>
    <property type="match status" value="2"/>
</dbReference>
<comment type="cofactor">
    <cofactor evidence="1">
        <name>Mg(2+)</name>
        <dbReference type="ChEBI" id="CHEBI:18420"/>
    </cofactor>
</comment>
<evidence type="ECO:0000313" key="6">
    <source>
        <dbReference type="EMBL" id="AQK41339.1"/>
    </source>
</evidence>
<dbReference type="InterPro" id="IPR050148">
    <property type="entry name" value="Terpene_synthase-like"/>
</dbReference>
<evidence type="ECO:0000256" key="3">
    <source>
        <dbReference type="ARBA" id="ARBA00022842"/>
    </source>
</evidence>
<evidence type="ECO:0000313" key="7">
    <source>
        <dbReference type="EnsemblPlants" id="Zm00001eb415420_P002"/>
    </source>
</evidence>
<keyword evidence="3" id="KW-0460">Magnesium</keyword>
<keyword evidence="2" id="KW-0479">Metal-binding</keyword>
<dbReference type="SMR" id="K7THR6"/>
<dbReference type="GeneID" id="103641248"/>
<protein>
    <submittedName>
        <fullName evidence="6">Copalyl diphosphate synthase3</fullName>
    </submittedName>
</protein>
<dbReference type="STRING" id="4577.K7THR6"/>
<accession>K7THR6</accession>
<dbReference type="OrthoDB" id="2343925at2759"/>
<dbReference type="InterPro" id="IPR001906">
    <property type="entry name" value="Terpene_synth_N"/>
</dbReference>
<evidence type="ECO:0007829" key="9">
    <source>
        <dbReference type="PeptideAtlas" id="K7THR6"/>
    </source>
</evidence>
<dbReference type="AlphaFoldDB" id="K7THR6"/>
<dbReference type="Proteomes" id="UP000007305">
    <property type="component" value="Chromosome 10"/>
</dbReference>
<organism evidence="6">
    <name type="scientific">Zea mays</name>
    <name type="common">Maize</name>
    <dbReference type="NCBI Taxonomy" id="4577"/>
    <lineage>
        <taxon>Eukaryota</taxon>
        <taxon>Viridiplantae</taxon>
        <taxon>Streptophyta</taxon>
        <taxon>Embryophyta</taxon>
        <taxon>Tracheophyta</taxon>
        <taxon>Spermatophyta</taxon>
        <taxon>Magnoliopsida</taxon>
        <taxon>Liliopsida</taxon>
        <taxon>Poales</taxon>
        <taxon>Poaceae</taxon>
        <taxon>PACMAD clade</taxon>
        <taxon>Panicoideae</taxon>
        <taxon>Andropogonodae</taxon>
        <taxon>Andropogoneae</taxon>
        <taxon>Tripsacinae</taxon>
        <taxon>Zea</taxon>
    </lineage>
</organism>
<dbReference type="GO" id="GO:0009686">
    <property type="term" value="P:gibberellin biosynthetic process"/>
    <property type="evidence" value="ECO:0000318"/>
    <property type="project" value="GO_Central"/>
</dbReference>